<dbReference type="RefSeq" id="XP_067524779.1">
    <property type="nucleotide sequence ID" value="XM_067668678.1"/>
</dbReference>
<dbReference type="GeneID" id="93621059"/>
<name>I1CLQ3_RHIO9</name>
<dbReference type="VEuPathDB" id="FungiDB:RO3G_14094"/>
<protein>
    <submittedName>
        <fullName evidence="1">Uncharacterized protein</fullName>
    </submittedName>
</protein>
<dbReference type="AlphaFoldDB" id="I1CLQ3"/>
<dbReference type="Proteomes" id="UP000009138">
    <property type="component" value="Unassembled WGS sequence"/>
</dbReference>
<sequence>MKALFCSRHLDVKVENLFARNYLSPKRLSLQLIFTKAYLLFSYLLKLCRCGTEILMQQLMYEV</sequence>
<reference evidence="1 2" key="1">
    <citation type="journal article" date="2009" name="PLoS Genet.">
        <title>Genomic analysis of the basal lineage fungus Rhizopus oryzae reveals a whole-genome duplication.</title>
        <authorList>
            <person name="Ma L.-J."/>
            <person name="Ibrahim A.S."/>
            <person name="Skory C."/>
            <person name="Grabherr M.G."/>
            <person name="Burger G."/>
            <person name="Butler M."/>
            <person name="Elias M."/>
            <person name="Idnurm A."/>
            <person name="Lang B.F."/>
            <person name="Sone T."/>
            <person name="Abe A."/>
            <person name="Calvo S.E."/>
            <person name="Corrochano L.M."/>
            <person name="Engels R."/>
            <person name="Fu J."/>
            <person name="Hansberg W."/>
            <person name="Kim J.-M."/>
            <person name="Kodira C.D."/>
            <person name="Koehrsen M.J."/>
            <person name="Liu B."/>
            <person name="Miranda-Saavedra D."/>
            <person name="O'Leary S."/>
            <person name="Ortiz-Castellanos L."/>
            <person name="Poulter R."/>
            <person name="Rodriguez-Romero J."/>
            <person name="Ruiz-Herrera J."/>
            <person name="Shen Y.-Q."/>
            <person name="Zeng Q."/>
            <person name="Galagan J."/>
            <person name="Birren B.W."/>
            <person name="Cuomo C.A."/>
            <person name="Wickes B.L."/>
        </authorList>
    </citation>
    <scope>NUCLEOTIDE SEQUENCE [LARGE SCALE GENOMIC DNA]</scope>
    <source>
        <strain evidence="2">RA 99-880 / ATCC MYA-4621 / FGSC 9543 / NRRL 43880</strain>
    </source>
</reference>
<gene>
    <name evidence="1" type="ORF">RO3G_14094</name>
</gene>
<accession>I1CLQ3</accession>
<keyword evidence="2" id="KW-1185">Reference proteome</keyword>
<dbReference type="InParanoid" id="I1CLQ3"/>
<organism evidence="1 2">
    <name type="scientific">Rhizopus delemar (strain RA 99-880 / ATCC MYA-4621 / FGSC 9543 / NRRL 43880)</name>
    <name type="common">Mucormycosis agent</name>
    <name type="synonym">Rhizopus arrhizus var. delemar</name>
    <dbReference type="NCBI Taxonomy" id="246409"/>
    <lineage>
        <taxon>Eukaryota</taxon>
        <taxon>Fungi</taxon>
        <taxon>Fungi incertae sedis</taxon>
        <taxon>Mucoromycota</taxon>
        <taxon>Mucoromycotina</taxon>
        <taxon>Mucoromycetes</taxon>
        <taxon>Mucorales</taxon>
        <taxon>Mucorineae</taxon>
        <taxon>Rhizopodaceae</taxon>
        <taxon>Rhizopus</taxon>
    </lineage>
</organism>
<dbReference type="EMBL" id="CH476744">
    <property type="protein sequence ID" value="EIE89383.1"/>
    <property type="molecule type" value="Genomic_DNA"/>
</dbReference>
<evidence type="ECO:0000313" key="2">
    <source>
        <dbReference type="Proteomes" id="UP000009138"/>
    </source>
</evidence>
<evidence type="ECO:0000313" key="1">
    <source>
        <dbReference type="EMBL" id="EIE89383.1"/>
    </source>
</evidence>
<proteinExistence type="predicted"/>